<evidence type="ECO:0000313" key="1">
    <source>
        <dbReference type="EMBL" id="CPR15537.1"/>
    </source>
</evidence>
<organism evidence="1 2">
    <name type="scientific">Brenneria goodwinii</name>
    <dbReference type="NCBI Taxonomy" id="1109412"/>
    <lineage>
        <taxon>Bacteria</taxon>
        <taxon>Pseudomonadati</taxon>
        <taxon>Pseudomonadota</taxon>
        <taxon>Gammaproteobacteria</taxon>
        <taxon>Enterobacterales</taxon>
        <taxon>Pectobacteriaceae</taxon>
        <taxon>Brenneria</taxon>
    </lineage>
</organism>
<dbReference type="Proteomes" id="UP000044377">
    <property type="component" value="Unassembled WGS sequence"/>
</dbReference>
<dbReference type="AlphaFoldDB" id="A0A0G4JTX1"/>
<name>A0A0G4JTX1_9GAMM</name>
<sequence>MLIDFKGPKRIEQKTIALARPAVIPSTKSISAQALQISPNAPAWFNVADGDEWVIYTGDAEEAFPYNISSCIYLYKKQKIKI</sequence>
<gene>
    <name evidence="1" type="ORF">BN1221_01569c</name>
</gene>
<protein>
    <submittedName>
        <fullName evidence="1">Uncharacterized protein</fullName>
    </submittedName>
</protein>
<accession>A0A0G4JTX1</accession>
<evidence type="ECO:0000313" key="2">
    <source>
        <dbReference type="Proteomes" id="UP000044377"/>
    </source>
</evidence>
<proteinExistence type="predicted"/>
<reference evidence="2" key="1">
    <citation type="submission" date="2015-01" db="EMBL/GenBank/DDBJ databases">
        <authorList>
            <person name="Paterson Steve"/>
        </authorList>
    </citation>
    <scope>NUCLEOTIDE SEQUENCE [LARGE SCALE GENOMIC DNA]</scope>
    <source>
        <strain evidence="2">OBR1</strain>
    </source>
</reference>
<dbReference type="EMBL" id="CGIG01000001">
    <property type="protein sequence ID" value="CPR15537.1"/>
    <property type="molecule type" value="Genomic_DNA"/>
</dbReference>
<keyword evidence="2" id="KW-1185">Reference proteome</keyword>